<feature type="compositionally biased region" description="Basic and acidic residues" evidence="1">
    <location>
        <begin position="333"/>
        <end position="346"/>
    </location>
</feature>
<comment type="caution">
    <text evidence="2">The sequence shown here is derived from an EMBL/GenBank/DDBJ whole genome shotgun (WGS) entry which is preliminary data.</text>
</comment>
<dbReference type="OrthoDB" id="8957438at2759"/>
<evidence type="ECO:0000313" key="3">
    <source>
        <dbReference type="Proteomes" id="UP000268093"/>
    </source>
</evidence>
<feature type="region of interest" description="Disordered" evidence="1">
    <location>
        <begin position="38"/>
        <end position="88"/>
    </location>
</feature>
<feature type="region of interest" description="Disordered" evidence="1">
    <location>
        <begin position="321"/>
        <end position="346"/>
    </location>
</feature>
<evidence type="ECO:0000313" key="2">
    <source>
        <dbReference type="EMBL" id="RUP50188.1"/>
    </source>
</evidence>
<proteinExistence type="predicted"/>
<name>A0A433DH67_9FUNG</name>
<dbReference type="Proteomes" id="UP000268093">
    <property type="component" value="Unassembled WGS sequence"/>
</dbReference>
<organism evidence="2 3">
    <name type="scientific">Jimgerdemannia flammicorona</name>
    <dbReference type="NCBI Taxonomy" id="994334"/>
    <lineage>
        <taxon>Eukaryota</taxon>
        <taxon>Fungi</taxon>
        <taxon>Fungi incertae sedis</taxon>
        <taxon>Mucoromycota</taxon>
        <taxon>Mucoromycotina</taxon>
        <taxon>Endogonomycetes</taxon>
        <taxon>Endogonales</taxon>
        <taxon>Endogonaceae</taxon>
        <taxon>Jimgerdemannia</taxon>
    </lineage>
</organism>
<dbReference type="EMBL" id="RBNI01001632">
    <property type="protein sequence ID" value="RUP50188.1"/>
    <property type="molecule type" value="Genomic_DNA"/>
</dbReference>
<sequence length="378" mass="41159">MSAAAVYSYSLDISNWPEEQQPSTAFNSLQQPSTAFNSLQQPSTTFNNLQQPSTTFNNLQQPSTTFNNLQQPPTTSNNLQQPSTAFNSQTTFNNLPAFNMALMMDPPRWKLTSPLDFTPAKTPASHASHAVYRVSRQRGNVTPTLVASVTNKPTDLVTPQNFRTSLNIATGSMDAPTQRVAQRPVFDSPSAAFETVAAAARPIKTPVSVSSAQAGPTNVEPNQPVNFASKVATSPPATATPPIFHFPDPTTSRLHAQHPSALRLWHTCHACRKSICYFNLVTGAYDPRAMHAHFAEKHDALAWRGGKAPVSVVLIGGERKKRVRGEEKEEGEEAAKKQKMDGEGKGDQHELAEVECFAGHNDHSRCACRPECVLAMIG</sequence>
<keyword evidence="3" id="KW-1185">Reference proteome</keyword>
<dbReference type="AlphaFoldDB" id="A0A433DH67"/>
<protein>
    <submittedName>
        <fullName evidence="2">Uncharacterized protein</fullName>
    </submittedName>
</protein>
<evidence type="ECO:0000256" key="1">
    <source>
        <dbReference type="SAM" id="MobiDB-lite"/>
    </source>
</evidence>
<accession>A0A433DH67</accession>
<gene>
    <name evidence="2" type="ORF">BC936DRAFT_140041</name>
</gene>
<reference evidence="2 3" key="1">
    <citation type="journal article" date="2018" name="New Phytol.">
        <title>Phylogenomics of Endogonaceae and evolution of mycorrhizas within Mucoromycota.</title>
        <authorList>
            <person name="Chang Y."/>
            <person name="Desiro A."/>
            <person name="Na H."/>
            <person name="Sandor L."/>
            <person name="Lipzen A."/>
            <person name="Clum A."/>
            <person name="Barry K."/>
            <person name="Grigoriev I.V."/>
            <person name="Martin F.M."/>
            <person name="Stajich J.E."/>
            <person name="Smith M.E."/>
            <person name="Bonito G."/>
            <person name="Spatafora J.W."/>
        </authorList>
    </citation>
    <scope>NUCLEOTIDE SEQUENCE [LARGE SCALE GENOMIC DNA]</scope>
    <source>
        <strain evidence="2 3">GMNB39</strain>
    </source>
</reference>